<reference evidence="2" key="1">
    <citation type="journal article" date="2019" name="Sci. Rep.">
        <title>Draft genome of Tanacetum cinerariifolium, the natural source of mosquito coil.</title>
        <authorList>
            <person name="Yamashiro T."/>
            <person name="Shiraishi A."/>
            <person name="Satake H."/>
            <person name="Nakayama K."/>
        </authorList>
    </citation>
    <scope>NUCLEOTIDE SEQUENCE</scope>
</reference>
<accession>A0A6L2K388</accession>
<dbReference type="AlphaFoldDB" id="A0A6L2K388"/>
<gene>
    <name evidence="2" type="ORF">Tci_015859</name>
</gene>
<comment type="caution">
    <text evidence="2">The sequence shown here is derived from an EMBL/GenBank/DDBJ whole genome shotgun (WGS) entry which is preliminary data.</text>
</comment>
<feature type="region of interest" description="Disordered" evidence="1">
    <location>
        <begin position="199"/>
        <end position="224"/>
    </location>
</feature>
<feature type="region of interest" description="Disordered" evidence="1">
    <location>
        <begin position="237"/>
        <end position="257"/>
    </location>
</feature>
<organism evidence="2">
    <name type="scientific">Tanacetum cinerariifolium</name>
    <name type="common">Dalmatian daisy</name>
    <name type="synonym">Chrysanthemum cinerariifolium</name>
    <dbReference type="NCBI Taxonomy" id="118510"/>
    <lineage>
        <taxon>Eukaryota</taxon>
        <taxon>Viridiplantae</taxon>
        <taxon>Streptophyta</taxon>
        <taxon>Embryophyta</taxon>
        <taxon>Tracheophyta</taxon>
        <taxon>Spermatophyta</taxon>
        <taxon>Magnoliopsida</taxon>
        <taxon>eudicotyledons</taxon>
        <taxon>Gunneridae</taxon>
        <taxon>Pentapetalae</taxon>
        <taxon>asterids</taxon>
        <taxon>campanulids</taxon>
        <taxon>Asterales</taxon>
        <taxon>Asteraceae</taxon>
        <taxon>Asteroideae</taxon>
        <taxon>Anthemideae</taxon>
        <taxon>Anthemidinae</taxon>
        <taxon>Tanacetum</taxon>
    </lineage>
</organism>
<evidence type="ECO:0008006" key="3">
    <source>
        <dbReference type="Google" id="ProtNLM"/>
    </source>
</evidence>
<evidence type="ECO:0000313" key="2">
    <source>
        <dbReference type="EMBL" id="GEU43881.1"/>
    </source>
</evidence>
<sequence>MLETINQIVNLLSGFQKQFSPTNNQLKTSTNPMTQATIQAGQITTESVQRRALRNKEAKSFLADVECTTHYDDSLAITPTTTFEVSHKDSYDFDVDEAPHAAAAFMANLAGTSTGEGTSNDIDFHSEVHTHNNHFFENVNHQVTLVMHQEEQLDFNVDSNIDDYDNIIPYHQYQSNTKVENVPTKKTWCLAQCGVKNRESAPAEEPMQTNQDLEEPSHQEFETGAADDQPIAEASQHPEWFQQQKKPPIPDHDWNKTLPATYESIQPWISDLAKQADSRSSFNELMDTPVDFLAFLMNRLKVDTLTPELLAGPTYELMKGSCKSLVELKFFLEEVNKPTTDQLDWNNPEGQQYPHNLLKPLPLIPNSRGRRVILFDHFINNDLEIKNDSLKDENVLIKACFQGLYKSKAGSNSSVSSRETIPVKPKAIASGLYATTPKYVPPQNTINRETNSSLPGKVTVTVVNLSNVPVNLPTGIKYVPYANKFKSKSDKKIHKNLPARSKNVNRVVKPPRNLNKKNHVDSSLNDKRTGFISKSISVCKTCNECLVFDNHDDCVFKYVNAKKPKVINNVNMKQVWKVTSKVFASVGSQWKATGRKFTLGDMCPLTRITKPEVVSLENFGSWKATGRKFTLGDMCPLTRITKPEVVSLENFGSVRTSEPTNNITVTPRFFEKTLTSCKHKDRNTKDTSISSPSNIETMAAKYPVIVCPLPV</sequence>
<evidence type="ECO:0000256" key="1">
    <source>
        <dbReference type="SAM" id="MobiDB-lite"/>
    </source>
</evidence>
<dbReference type="EMBL" id="BKCJ010001768">
    <property type="protein sequence ID" value="GEU43881.1"/>
    <property type="molecule type" value="Genomic_DNA"/>
</dbReference>
<proteinExistence type="predicted"/>
<protein>
    <recommendedName>
        <fullName evidence="3">Integrase, catalytic region, zinc finger, CCHC-type, peptidase aspartic, catalytic</fullName>
    </recommendedName>
</protein>
<name>A0A6L2K388_TANCI</name>